<dbReference type="OrthoDB" id="7698720at2759"/>
<name>A0A4C1STT3_EUMVA</name>
<proteinExistence type="predicted"/>
<comment type="caution">
    <text evidence="1">The sequence shown here is derived from an EMBL/GenBank/DDBJ whole genome shotgun (WGS) entry which is preliminary data.</text>
</comment>
<accession>A0A4C1STT3</accession>
<keyword evidence="2" id="KW-1185">Reference proteome</keyword>
<reference evidence="1 2" key="1">
    <citation type="journal article" date="2019" name="Commun. Biol.">
        <title>The bagworm genome reveals a unique fibroin gene that provides high tensile strength.</title>
        <authorList>
            <person name="Kono N."/>
            <person name="Nakamura H."/>
            <person name="Ohtoshi R."/>
            <person name="Tomita M."/>
            <person name="Numata K."/>
            <person name="Arakawa K."/>
        </authorList>
    </citation>
    <scope>NUCLEOTIDE SEQUENCE [LARGE SCALE GENOMIC DNA]</scope>
</reference>
<dbReference type="EMBL" id="BGZK01003920">
    <property type="protein sequence ID" value="GBP05579.1"/>
    <property type="molecule type" value="Genomic_DNA"/>
</dbReference>
<evidence type="ECO:0000313" key="2">
    <source>
        <dbReference type="Proteomes" id="UP000299102"/>
    </source>
</evidence>
<dbReference type="Proteomes" id="UP000299102">
    <property type="component" value="Unassembled WGS sequence"/>
</dbReference>
<sequence length="267" mass="30296">MDELYVKCLLYADDQVILATSACGLKMWTDPFLTKNQEVAIHKSGPLKMTLELCEMNECSGAYSIYVVYRYQSDIDRLLGTDRLADKHLRVEYKKKNCENTESYIKNRAIHRAIYIYCYCGRAMSLWFVQLQHKIGQARPVKYHFLTKYGCKEIVSAVEFRSLSESSGGLLLLFPSPSALLPLPSPRSSPLYLRFSPKRTSMANSLGLQLSMGGGHHLPSDASPSRLPLCYKKADQNLFATKTFGNIGSQALYFYRHIVFRDITSTT</sequence>
<dbReference type="AlphaFoldDB" id="A0A4C1STT3"/>
<protein>
    <submittedName>
        <fullName evidence="1">Uncharacterized protein</fullName>
    </submittedName>
</protein>
<organism evidence="1 2">
    <name type="scientific">Eumeta variegata</name>
    <name type="common">Bagworm moth</name>
    <name type="synonym">Eumeta japonica</name>
    <dbReference type="NCBI Taxonomy" id="151549"/>
    <lineage>
        <taxon>Eukaryota</taxon>
        <taxon>Metazoa</taxon>
        <taxon>Ecdysozoa</taxon>
        <taxon>Arthropoda</taxon>
        <taxon>Hexapoda</taxon>
        <taxon>Insecta</taxon>
        <taxon>Pterygota</taxon>
        <taxon>Neoptera</taxon>
        <taxon>Endopterygota</taxon>
        <taxon>Lepidoptera</taxon>
        <taxon>Glossata</taxon>
        <taxon>Ditrysia</taxon>
        <taxon>Tineoidea</taxon>
        <taxon>Psychidae</taxon>
        <taxon>Oiketicinae</taxon>
        <taxon>Eumeta</taxon>
    </lineage>
</organism>
<gene>
    <name evidence="1" type="ORF">EVAR_67857_1</name>
</gene>
<evidence type="ECO:0000313" key="1">
    <source>
        <dbReference type="EMBL" id="GBP05579.1"/>
    </source>
</evidence>